<keyword evidence="3" id="KW-1185">Reference proteome</keyword>
<reference evidence="2" key="2">
    <citation type="submission" date="2021-01" db="UniProtKB">
        <authorList>
            <consortium name="EnsemblPlants"/>
        </authorList>
    </citation>
    <scope>IDENTIFICATION</scope>
</reference>
<organism evidence="2 3">
    <name type="scientific">Quercus lobata</name>
    <name type="common">Valley oak</name>
    <dbReference type="NCBI Taxonomy" id="97700"/>
    <lineage>
        <taxon>Eukaryota</taxon>
        <taxon>Viridiplantae</taxon>
        <taxon>Streptophyta</taxon>
        <taxon>Embryophyta</taxon>
        <taxon>Tracheophyta</taxon>
        <taxon>Spermatophyta</taxon>
        <taxon>Magnoliopsida</taxon>
        <taxon>eudicotyledons</taxon>
        <taxon>Gunneridae</taxon>
        <taxon>Pentapetalae</taxon>
        <taxon>rosids</taxon>
        <taxon>fabids</taxon>
        <taxon>Fagales</taxon>
        <taxon>Fagaceae</taxon>
        <taxon>Quercus</taxon>
    </lineage>
</organism>
<dbReference type="InParanoid" id="A0A7N2R7C7"/>
<reference evidence="2 3" key="1">
    <citation type="journal article" date="2016" name="G3 (Bethesda)">
        <title>First Draft Assembly and Annotation of the Genome of a California Endemic Oak Quercus lobata Nee (Fagaceae).</title>
        <authorList>
            <person name="Sork V.L."/>
            <person name="Fitz-Gibbon S.T."/>
            <person name="Puiu D."/>
            <person name="Crepeau M."/>
            <person name="Gugger P.F."/>
            <person name="Sherman R."/>
            <person name="Stevens K."/>
            <person name="Langley C.H."/>
            <person name="Pellegrini M."/>
            <person name="Salzberg S.L."/>
        </authorList>
    </citation>
    <scope>NUCLEOTIDE SEQUENCE [LARGE SCALE GENOMIC DNA]</scope>
    <source>
        <strain evidence="2 3">cv. SW786</strain>
    </source>
</reference>
<dbReference type="Proteomes" id="UP000594261">
    <property type="component" value="Chromosome 7"/>
</dbReference>
<dbReference type="AlphaFoldDB" id="A0A7N2R7C7"/>
<evidence type="ECO:0000313" key="2">
    <source>
        <dbReference type="EnsemblPlants" id="QL07p008307:mrna:CDS:1"/>
    </source>
</evidence>
<feature type="compositionally biased region" description="Polar residues" evidence="1">
    <location>
        <begin position="73"/>
        <end position="82"/>
    </location>
</feature>
<evidence type="ECO:0000313" key="3">
    <source>
        <dbReference type="Proteomes" id="UP000594261"/>
    </source>
</evidence>
<feature type="region of interest" description="Disordered" evidence="1">
    <location>
        <begin position="61"/>
        <end position="106"/>
    </location>
</feature>
<dbReference type="Gramene" id="QL07p008307:mrna">
    <property type="protein sequence ID" value="QL07p008307:mrna:CDS:1"/>
    <property type="gene ID" value="QL07p008307"/>
</dbReference>
<dbReference type="EMBL" id="LRBV02000007">
    <property type="status" value="NOT_ANNOTATED_CDS"/>
    <property type="molecule type" value="Genomic_DNA"/>
</dbReference>
<protein>
    <submittedName>
        <fullName evidence="2">Uncharacterized protein</fullName>
    </submittedName>
</protein>
<proteinExistence type="predicted"/>
<dbReference type="EnsemblPlants" id="QL07p008307:mrna">
    <property type="protein sequence ID" value="QL07p008307:mrna:CDS:1"/>
    <property type="gene ID" value="QL07p008307"/>
</dbReference>
<sequence length="136" mass="14808">MNEAKQKGYEIGVAETEETLRAEVPMVCRIYCVQTWDEALNRAGVEASSELRRPENVFYPEAIRPSAPPPNQAEATPSTVNPNEEVLPPSLPAPGQPEPTKKNTAPLEASLSQGLVFKVKLSVHSQVDVKNIQDGS</sequence>
<accession>A0A7N2R7C7</accession>
<evidence type="ECO:0000256" key="1">
    <source>
        <dbReference type="SAM" id="MobiDB-lite"/>
    </source>
</evidence>
<name>A0A7N2R7C7_QUELO</name>